<dbReference type="GO" id="GO:0005524">
    <property type="term" value="F:ATP binding"/>
    <property type="evidence" value="ECO:0007669"/>
    <property type="project" value="UniProtKB-KW"/>
</dbReference>
<dbReference type="InterPro" id="IPR011990">
    <property type="entry name" value="TPR-like_helical_dom_sf"/>
</dbReference>
<gene>
    <name evidence="12" type="primary">pknG</name>
    <name evidence="12" type="ORF">SAMEA2275694_03099</name>
</gene>
<evidence type="ECO:0000256" key="6">
    <source>
        <dbReference type="ARBA" id="ARBA00022777"/>
    </source>
</evidence>
<keyword evidence="5" id="KW-0547">Nucleotide-binding</keyword>
<dbReference type="FunFam" id="1.10.510.10:FF:000306">
    <property type="entry name" value="Serine/threonine protein kinase"/>
    <property type="match status" value="1"/>
</dbReference>
<dbReference type="InterPro" id="IPR000719">
    <property type="entry name" value="Prot_kinase_dom"/>
</dbReference>
<keyword evidence="3" id="KW-0723">Serine/threonine-protein kinase</keyword>
<evidence type="ECO:0000256" key="2">
    <source>
        <dbReference type="ARBA" id="ARBA00014676"/>
    </source>
</evidence>
<feature type="domain" description="Protein kinase" evidence="11">
    <location>
        <begin position="154"/>
        <end position="425"/>
    </location>
</feature>
<dbReference type="GO" id="GO:0004674">
    <property type="term" value="F:protein serine/threonine kinase activity"/>
    <property type="evidence" value="ECO:0007669"/>
    <property type="project" value="UniProtKB-KW"/>
</dbReference>
<evidence type="ECO:0000259" key="11">
    <source>
        <dbReference type="PROSITE" id="PS50011"/>
    </source>
</evidence>
<sequence>MSEDPEEPDDTSADEGPGTQPASLADLDVDSASTMRPISTRAVFRPPDSTQPATQPTTQPEVRATTTRVLLSPTRRLGGGLVEIPRVPEIDPLEALMTNPVVEESKRFCWNCGKPVGRSTTDSPAQSEGTCPTCGSSFSFLPQLNPGDVIAGQYAIKGCIAHGGLGWIYLAVDRNVNDRPVVLKGLVHSGDAEAQNIAMAERRFLAEVAHPSIVKIFNFVEHPDQHGNPVGYIVMEYVGGTSLKQPKGSALPVAQAIAYMLEILPALGFLHSVGLTYNDLKPENIMITEEQLKLIDLGAVASINAYGNLYGTPGYQAPEISKTGPTVASDIYTVGRTLAVLTLRMPTRKGRYKDGLPSDDPVLAKYDSYHRFLRRAIDPDPSARFGSAEEMATQLVGVLREVVALDSGTPRPGMSTLFSPSRSTFGVDLLVAHTDVYVDGLAHPPSLTAPDIVTALQVPLLDPTDVGAAILQATVLSQPIQTLESLKAARLGRIDADGVDLTESVELPLMEARALLDLGDVAKANSKLDQLEDRVGTPWRLTWYRGMAALLNGDYDQATKHFTAVLDFLPGEIAPKMALAATAELAGDEKNLDFYRTVWSTDNSVISAGYGLARTLAARGERAEAVRMLDNVPPTSRHFTTARLTSAVTLLSGRTLSEVTEDDIREAARRVEALPETEPRVLQIRALVLGTALDWIKSNHSTGHHILGVPFTKRGLRQGVERCLRALARRATERAHRYALVDLANATRPTSLL</sequence>
<dbReference type="Pfam" id="PF00069">
    <property type="entry name" value="Pkinase"/>
    <property type="match status" value="1"/>
</dbReference>
<protein>
    <recommendedName>
        <fullName evidence="2">Serine/threonine-protein kinase PknG</fullName>
        <ecNumber evidence="1">2.7.11.1</ecNumber>
    </recommendedName>
</protein>
<dbReference type="InterPro" id="IPR008271">
    <property type="entry name" value="Ser/Thr_kinase_AS"/>
</dbReference>
<evidence type="ECO:0000256" key="5">
    <source>
        <dbReference type="ARBA" id="ARBA00022741"/>
    </source>
</evidence>
<evidence type="ECO:0000313" key="13">
    <source>
        <dbReference type="Proteomes" id="UP000185183"/>
    </source>
</evidence>
<dbReference type="RefSeq" id="WP_005078079.1">
    <property type="nucleotide sequence ID" value="NZ_CP065265.1"/>
</dbReference>
<comment type="catalytic activity">
    <reaction evidence="9">
        <text>L-seryl-[protein] + ATP = O-phospho-L-seryl-[protein] + ADP + H(+)</text>
        <dbReference type="Rhea" id="RHEA:17989"/>
        <dbReference type="Rhea" id="RHEA-COMP:9863"/>
        <dbReference type="Rhea" id="RHEA-COMP:11604"/>
        <dbReference type="ChEBI" id="CHEBI:15378"/>
        <dbReference type="ChEBI" id="CHEBI:29999"/>
        <dbReference type="ChEBI" id="CHEBI:30616"/>
        <dbReference type="ChEBI" id="CHEBI:83421"/>
        <dbReference type="ChEBI" id="CHEBI:456216"/>
        <dbReference type="EC" id="2.7.11.1"/>
    </reaction>
</comment>
<reference evidence="12 13" key="1">
    <citation type="submission" date="2016-11" db="EMBL/GenBank/DDBJ databases">
        <authorList>
            <consortium name="Pathogen Informatics"/>
        </authorList>
    </citation>
    <scope>NUCLEOTIDE SEQUENCE [LARGE SCALE GENOMIC DNA]</scope>
    <source>
        <strain evidence="12 13">968</strain>
    </source>
</reference>
<dbReference type="Gene3D" id="3.30.200.20">
    <property type="entry name" value="Phosphorylase Kinase, domain 1"/>
    <property type="match status" value="1"/>
</dbReference>
<evidence type="ECO:0000256" key="7">
    <source>
        <dbReference type="ARBA" id="ARBA00022840"/>
    </source>
</evidence>
<evidence type="ECO:0000313" key="12">
    <source>
        <dbReference type="EMBL" id="SHX57423.1"/>
    </source>
</evidence>
<comment type="catalytic activity">
    <reaction evidence="8">
        <text>L-threonyl-[protein] + ATP = O-phospho-L-threonyl-[protein] + ADP + H(+)</text>
        <dbReference type="Rhea" id="RHEA:46608"/>
        <dbReference type="Rhea" id="RHEA-COMP:11060"/>
        <dbReference type="Rhea" id="RHEA-COMP:11605"/>
        <dbReference type="ChEBI" id="CHEBI:15378"/>
        <dbReference type="ChEBI" id="CHEBI:30013"/>
        <dbReference type="ChEBI" id="CHEBI:30616"/>
        <dbReference type="ChEBI" id="CHEBI:61977"/>
        <dbReference type="ChEBI" id="CHEBI:456216"/>
        <dbReference type="EC" id="2.7.11.1"/>
    </reaction>
</comment>
<dbReference type="AlphaFoldDB" id="A0A9Q7WJF0"/>
<dbReference type="Gene3D" id="1.25.40.10">
    <property type="entry name" value="Tetratricopeptide repeat domain"/>
    <property type="match status" value="1"/>
</dbReference>
<evidence type="ECO:0000256" key="1">
    <source>
        <dbReference type="ARBA" id="ARBA00012513"/>
    </source>
</evidence>
<name>A0A9Q7WJF0_9MYCO</name>
<dbReference type="Pfam" id="PF16919">
    <property type="entry name" value="PknG_rubred"/>
    <property type="match status" value="1"/>
</dbReference>
<dbReference type="FunFam" id="3.30.200.20:FF:000205">
    <property type="entry name" value="Serine/threonine protein kinase"/>
    <property type="match status" value="1"/>
</dbReference>
<dbReference type="InterPro" id="IPR011009">
    <property type="entry name" value="Kinase-like_dom_sf"/>
</dbReference>
<keyword evidence="4 12" id="KW-0808">Transferase</keyword>
<dbReference type="InterPro" id="IPR031634">
    <property type="entry name" value="PknG_rubred"/>
</dbReference>
<dbReference type="PANTHER" id="PTHR24363">
    <property type="entry name" value="SERINE/THREONINE PROTEIN KINASE"/>
    <property type="match status" value="1"/>
</dbReference>
<evidence type="ECO:0000256" key="8">
    <source>
        <dbReference type="ARBA" id="ARBA00047899"/>
    </source>
</evidence>
<dbReference type="SMART" id="SM00220">
    <property type="entry name" value="S_TKc"/>
    <property type="match status" value="1"/>
</dbReference>
<dbReference type="Gene3D" id="1.10.510.10">
    <property type="entry name" value="Transferase(Phosphotransferase) domain 1"/>
    <property type="match status" value="1"/>
</dbReference>
<feature type="region of interest" description="Disordered" evidence="10">
    <location>
        <begin position="1"/>
        <end position="67"/>
    </location>
</feature>
<dbReference type="PROSITE" id="PS50011">
    <property type="entry name" value="PROTEIN_KINASE_DOM"/>
    <property type="match status" value="1"/>
</dbReference>
<feature type="compositionally biased region" description="Low complexity" evidence="10">
    <location>
        <begin position="46"/>
        <end position="60"/>
    </location>
</feature>
<feature type="compositionally biased region" description="Acidic residues" evidence="10">
    <location>
        <begin position="1"/>
        <end position="13"/>
    </location>
</feature>
<dbReference type="FunFam" id="1.25.40.10:FF:000318">
    <property type="entry name" value="Serine/threonine protein kinase"/>
    <property type="match status" value="1"/>
</dbReference>
<dbReference type="PANTHER" id="PTHR24363:SF0">
    <property type="entry name" value="SERINE_THREONINE KINASE LIKE DOMAIN CONTAINING 1"/>
    <property type="match status" value="1"/>
</dbReference>
<dbReference type="Proteomes" id="UP000185183">
    <property type="component" value="Unassembled WGS sequence"/>
</dbReference>
<comment type="caution">
    <text evidence="12">The sequence shown here is derived from an EMBL/GenBank/DDBJ whole genome shotgun (WGS) entry which is preliminary data.</text>
</comment>
<accession>A0A9Q7WJF0</accession>
<evidence type="ECO:0000256" key="4">
    <source>
        <dbReference type="ARBA" id="ARBA00022679"/>
    </source>
</evidence>
<dbReference type="EMBL" id="FSFA01000004">
    <property type="protein sequence ID" value="SHX57423.1"/>
    <property type="molecule type" value="Genomic_DNA"/>
</dbReference>
<keyword evidence="6 12" id="KW-0418">Kinase</keyword>
<dbReference type="InterPro" id="IPR031636">
    <property type="entry name" value="PknG_TPR"/>
</dbReference>
<keyword evidence="7" id="KW-0067">ATP-binding</keyword>
<dbReference type="CDD" id="cd14014">
    <property type="entry name" value="STKc_PknB_like"/>
    <property type="match status" value="1"/>
</dbReference>
<evidence type="ECO:0000256" key="9">
    <source>
        <dbReference type="ARBA" id="ARBA00048679"/>
    </source>
</evidence>
<organism evidence="12 13">
    <name type="scientific">Mycobacteroides abscessus subsp. bolletii</name>
    <dbReference type="NCBI Taxonomy" id="319705"/>
    <lineage>
        <taxon>Bacteria</taxon>
        <taxon>Bacillati</taxon>
        <taxon>Actinomycetota</taxon>
        <taxon>Actinomycetes</taxon>
        <taxon>Mycobacteriales</taxon>
        <taxon>Mycobacteriaceae</taxon>
        <taxon>Mycobacteroides</taxon>
        <taxon>Mycobacteroides abscessus</taxon>
    </lineage>
</organism>
<evidence type="ECO:0000256" key="3">
    <source>
        <dbReference type="ARBA" id="ARBA00022527"/>
    </source>
</evidence>
<dbReference type="PROSITE" id="PS00108">
    <property type="entry name" value="PROTEIN_KINASE_ST"/>
    <property type="match status" value="1"/>
</dbReference>
<dbReference type="Pfam" id="PF16918">
    <property type="entry name" value="PknG_TPR"/>
    <property type="match status" value="1"/>
</dbReference>
<dbReference type="SUPFAM" id="SSF48452">
    <property type="entry name" value="TPR-like"/>
    <property type="match status" value="1"/>
</dbReference>
<dbReference type="EC" id="2.7.11.1" evidence="1"/>
<dbReference type="SUPFAM" id="SSF56112">
    <property type="entry name" value="Protein kinase-like (PK-like)"/>
    <property type="match status" value="1"/>
</dbReference>
<proteinExistence type="predicted"/>
<evidence type="ECO:0000256" key="10">
    <source>
        <dbReference type="SAM" id="MobiDB-lite"/>
    </source>
</evidence>